<comment type="caution">
    <text evidence="1">The sequence shown here is derived from an EMBL/GenBank/DDBJ whole genome shotgun (WGS) entry which is preliminary data.</text>
</comment>
<evidence type="ECO:0000313" key="1">
    <source>
        <dbReference type="EMBL" id="KAG2331123.1"/>
    </source>
</evidence>
<gene>
    <name evidence="1" type="ORF">Bca52824_002303</name>
</gene>
<name>A0A8X7WN45_BRACI</name>
<keyword evidence="2" id="KW-1185">Reference proteome</keyword>
<dbReference type="SUPFAM" id="SSF101148">
    <property type="entry name" value="Plant invertase/pectin methylesterase inhibitor"/>
    <property type="match status" value="1"/>
</dbReference>
<accession>A0A8X7WN45</accession>
<dbReference type="InterPro" id="IPR035513">
    <property type="entry name" value="Invertase/methylesterase_inhib"/>
</dbReference>
<sequence>MVDPIPKSSSMLELVIVLKRIELKLTTMVSKLIELLSGRDGVGAKNNNLQRWTSTALTDAKTLVSKFEGRRLSKLESTIYGKVKNVEETTSNALAIVQHYAATRH</sequence>
<reference evidence="1 2" key="1">
    <citation type="submission" date="2020-02" db="EMBL/GenBank/DDBJ databases">
        <authorList>
            <person name="Ma Q."/>
            <person name="Huang Y."/>
            <person name="Song X."/>
            <person name="Pei D."/>
        </authorList>
    </citation>
    <scope>NUCLEOTIDE SEQUENCE [LARGE SCALE GENOMIC DNA]</scope>
    <source>
        <strain evidence="1">Sxm20200214</strain>
        <tissue evidence="1">Leaf</tissue>
    </source>
</reference>
<protein>
    <submittedName>
        <fullName evidence="1">Uncharacterized protein</fullName>
    </submittedName>
</protein>
<organism evidence="1 2">
    <name type="scientific">Brassica carinata</name>
    <name type="common">Ethiopian mustard</name>
    <name type="synonym">Abyssinian cabbage</name>
    <dbReference type="NCBI Taxonomy" id="52824"/>
    <lineage>
        <taxon>Eukaryota</taxon>
        <taxon>Viridiplantae</taxon>
        <taxon>Streptophyta</taxon>
        <taxon>Embryophyta</taxon>
        <taxon>Tracheophyta</taxon>
        <taxon>Spermatophyta</taxon>
        <taxon>Magnoliopsida</taxon>
        <taxon>eudicotyledons</taxon>
        <taxon>Gunneridae</taxon>
        <taxon>Pentapetalae</taxon>
        <taxon>rosids</taxon>
        <taxon>malvids</taxon>
        <taxon>Brassicales</taxon>
        <taxon>Brassicaceae</taxon>
        <taxon>Brassiceae</taxon>
        <taxon>Brassica</taxon>
    </lineage>
</organism>
<dbReference type="OrthoDB" id="10434940at2759"/>
<dbReference type="Gene3D" id="1.20.140.40">
    <property type="entry name" value="Invertase/pectin methylesterase inhibitor family protein"/>
    <property type="match status" value="1"/>
</dbReference>
<dbReference type="EMBL" id="JAAMPC010000001">
    <property type="protein sequence ID" value="KAG2331123.1"/>
    <property type="molecule type" value="Genomic_DNA"/>
</dbReference>
<proteinExistence type="predicted"/>
<dbReference type="Proteomes" id="UP000886595">
    <property type="component" value="Unassembled WGS sequence"/>
</dbReference>
<dbReference type="AlphaFoldDB" id="A0A8X7WN45"/>
<evidence type="ECO:0000313" key="2">
    <source>
        <dbReference type="Proteomes" id="UP000886595"/>
    </source>
</evidence>